<organism evidence="1 2">
    <name type="scientific">Schizopora paradoxa</name>
    <dbReference type="NCBI Taxonomy" id="27342"/>
    <lineage>
        <taxon>Eukaryota</taxon>
        <taxon>Fungi</taxon>
        <taxon>Dikarya</taxon>
        <taxon>Basidiomycota</taxon>
        <taxon>Agaricomycotina</taxon>
        <taxon>Agaricomycetes</taxon>
        <taxon>Hymenochaetales</taxon>
        <taxon>Schizoporaceae</taxon>
        <taxon>Schizopora</taxon>
    </lineage>
</organism>
<proteinExistence type="predicted"/>
<evidence type="ECO:0008006" key="3">
    <source>
        <dbReference type="Google" id="ProtNLM"/>
    </source>
</evidence>
<accession>A0A0H2RNZ7</accession>
<protein>
    <recommendedName>
        <fullName evidence="3">F-box domain-containing protein</fullName>
    </recommendedName>
</protein>
<dbReference type="InParanoid" id="A0A0H2RNZ7"/>
<keyword evidence="2" id="KW-1185">Reference proteome</keyword>
<reference evidence="1 2" key="1">
    <citation type="submission" date="2015-04" db="EMBL/GenBank/DDBJ databases">
        <title>Complete genome sequence of Schizopora paradoxa KUC8140, a cosmopolitan wood degrader in East Asia.</title>
        <authorList>
            <consortium name="DOE Joint Genome Institute"/>
            <person name="Min B."/>
            <person name="Park H."/>
            <person name="Jang Y."/>
            <person name="Kim J.-J."/>
            <person name="Kim K.H."/>
            <person name="Pangilinan J."/>
            <person name="Lipzen A."/>
            <person name="Riley R."/>
            <person name="Grigoriev I.V."/>
            <person name="Spatafora J.W."/>
            <person name="Choi I.-G."/>
        </authorList>
    </citation>
    <scope>NUCLEOTIDE SEQUENCE [LARGE SCALE GENOMIC DNA]</scope>
    <source>
        <strain evidence="1 2">KUC8140</strain>
    </source>
</reference>
<dbReference type="EMBL" id="KQ086006">
    <property type="protein sequence ID" value="KLO11198.1"/>
    <property type="molecule type" value="Genomic_DNA"/>
</dbReference>
<sequence length="353" mass="40380">MEDIIAPALENLVLYNDSKELGYYIDFLETWSAPALSNLVTVHVSPSPLSPILALTSLDLMLSLRTTYPSYLFDILNKMHGLTDLSIFFDDHRGLRTPLERSIVLQCSQLHSVLRLRITCTIVLGIGSYYSTQLESSIFRQLCFPNAHDLNVTFIGEFDDGDSPEPRFDLSEVAGRVFHREDYDDKGKLKPRQFPRVSCLQININVANENQVWEKYFPRGVAVLPIPLQIFPSLKELRVHCSTFLDLSTHYLGRPDQPALRRVELNTPKLESSFRDSGPPLVYWRWIRALAIALTAQCVWGEIEQLTLIERVFETYSDGTGFRKRDVKMELSRNMIFVGVDLDNLYIGDESNN</sequence>
<dbReference type="Proteomes" id="UP000053477">
    <property type="component" value="Unassembled WGS sequence"/>
</dbReference>
<evidence type="ECO:0000313" key="1">
    <source>
        <dbReference type="EMBL" id="KLO11198.1"/>
    </source>
</evidence>
<name>A0A0H2RNZ7_9AGAM</name>
<gene>
    <name evidence="1" type="ORF">SCHPADRAFT_482376</name>
</gene>
<evidence type="ECO:0000313" key="2">
    <source>
        <dbReference type="Proteomes" id="UP000053477"/>
    </source>
</evidence>
<dbReference type="AlphaFoldDB" id="A0A0H2RNZ7"/>